<dbReference type="Pfam" id="PF10996">
    <property type="entry name" value="Beta-Casp"/>
    <property type="match status" value="1"/>
</dbReference>
<dbReference type="GO" id="GO:0016787">
    <property type="term" value="F:hydrolase activity"/>
    <property type="evidence" value="ECO:0007669"/>
    <property type="project" value="UniProtKB-KW"/>
</dbReference>
<evidence type="ECO:0000256" key="1">
    <source>
        <dbReference type="ARBA" id="ARBA00022801"/>
    </source>
</evidence>
<dbReference type="InterPro" id="IPR011108">
    <property type="entry name" value="RMMBL"/>
</dbReference>
<dbReference type="GO" id="GO:0004521">
    <property type="term" value="F:RNA endonuclease activity"/>
    <property type="evidence" value="ECO:0007669"/>
    <property type="project" value="TreeGrafter"/>
</dbReference>
<dbReference type="OrthoDB" id="9803916at2"/>
<organism evidence="4 5">
    <name type="scientific">Ketobacter alkanivorans</name>
    <dbReference type="NCBI Taxonomy" id="1917421"/>
    <lineage>
        <taxon>Bacteria</taxon>
        <taxon>Pseudomonadati</taxon>
        <taxon>Pseudomonadota</taxon>
        <taxon>Gammaproteobacteria</taxon>
        <taxon>Pseudomonadales</taxon>
        <taxon>Ketobacteraceae</taxon>
        <taxon>Ketobacter</taxon>
    </lineage>
</organism>
<sequence>MAKLTFWGAAQEVTGSSHLIETGGLRILLDCGMHQGGRQSERRNGEPFPFNPSQLDAVVLSHGHLDHSGLLPRLFKDGYKGPVYCTDATRNLLAIMLEDSANLHLRDVEWENKRRKRAGKPEIEPWYDMEDVLHVLEHCVGIPYHETRTISGHVALYFHDAAHIIGSAIVELQIEEGGRTKKLVFSGDLGNADAVLMKDPEIVQDADVVLMEGTYGDRNHRTMDNTLEELGAALQQASEEKGNVLIPAFAVGRTQEMLFHLGVLYKQGKVPQQKVFLDSPMGIEVTRLYTDYMDLLDPEDLKKVSARLGDDPKSYLPILTLTESTEDSMAINRIKGGVVIIAGSGMCNGGRIRHHLKHNIWRPECHIVFPGFQAKGTLGRQIVEGEKHVKMFGSDFAVKAKVHTLGGFSAHAGQSQLLEWASNFKQSTRFYLVHGELEALQVLQQKLHGNLGITAEIPAEGTSMVF</sequence>
<name>A0A2K9LL19_9GAMM</name>
<keyword evidence="1 4" id="KW-0378">Hydrolase</keyword>
<dbReference type="EMBL" id="CP022684">
    <property type="protein sequence ID" value="AUM11474.1"/>
    <property type="molecule type" value="Genomic_DNA"/>
</dbReference>
<dbReference type="InterPro" id="IPR050698">
    <property type="entry name" value="MBL"/>
</dbReference>
<dbReference type="PANTHER" id="PTHR11203">
    <property type="entry name" value="CLEAVAGE AND POLYADENYLATION SPECIFICITY FACTOR FAMILY MEMBER"/>
    <property type="match status" value="1"/>
</dbReference>
<dbReference type="SMART" id="SM01027">
    <property type="entry name" value="Beta-Casp"/>
    <property type="match status" value="1"/>
</dbReference>
<accession>A0A2K9LL19</accession>
<dbReference type="Pfam" id="PF07521">
    <property type="entry name" value="RMMBL"/>
    <property type="match status" value="1"/>
</dbReference>
<dbReference type="SUPFAM" id="SSF56281">
    <property type="entry name" value="Metallo-hydrolase/oxidoreductase"/>
    <property type="match status" value="1"/>
</dbReference>
<dbReference type="InterPro" id="IPR036866">
    <property type="entry name" value="RibonucZ/Hydroxyglut_hydro"/>
</dbReference>
<feature type="domain" description="Metallo-beta-lactamase" evidence="2">
    <location>
        <begin position="14"/>
        <end position="238"/>
    </location>
</feature>
<dbReference type="KEGG" id="kak:Kalk_03115"/>
<proteinExistence type="predicted"/>
<dbReference type="InterPro" id="IPR001279">
    <property type="entry name" value="Metallo-B-lactamas"/>
</dbReference>
<dbReference type="Pfam" id="PF00753">
    <property type="entry name" value="Lactamase_B"/>
    <property type="match status" value="1"/>
</dbReference>
<protein>
    <submittedName>
        <fullName evidence="4">MBL fold metallo-hydrolase</fullName>
    </submittedName>
</protein>
<dbReference type="Gene3D" id="3.40.50.10890">
    <property type="match status" value="1"/>
</dbReference>
<dbReference type="PANTHER" id="PTHR11203:SF37">
    <property type="entry name" value="INTEGRATOR COMPLEX SUBUNIT 11"/>
    <property type="match status" value="1"/>
</dbReference>
<dbReference type="Gene3D" id="3.60.15.10">
    <property type="entry name" value="Ribonuclease Z/Hydroxyacylglutathione hydrolase-like"/>
    <property type="match status" value="1"/>
</dbReference>
<gene>
    <name evidence="4" type="ORF">Kalk_03115</name>
</gene>
<evidence type="ECO:0000259" key="3">
    <source>
        <dbReference type="SMART" id="SM01027"/>
    </source>
</evidence>
<evidence type="ECO:0000313" key="5">
    <source>
        <dbReference type="Proteomes" id="UP000235116"/>
    </source>
</evidence>
<feature type="domain" description="Beta-Casp" evidence="3">
    <location>
        <begin position="254"/>
        <end position="382"/>
    </location>
</feature>
<dbReference type="Proteomes" id="UP000235116">
    <property type="component" value="Chromosome"/>
</dbReference>
<dbReference type="RefSeq" id="WP_101892814.1">
    <property type="nucleotide sequence ID" value="NZ_CP022684.1"/>
</dbReference>
<evidence type="ECO:0000313" key="4">
    <source>
        <dbReference type="EMBL" id="AUM11474.1"/>
    </source>
</evidence>
<evidence type="ECO:0000259" key="2">
    <source>
        <dbReference type="SMART" id="SM00849"/>
    </source>
</evidence>
<dbReference type="InterPro" id="IPR022712">
    <property type="entry name" value="Beta_Casp"/>
</dbReference>
<dbReference type="SMART" id="SM00849">
    <property type="entry name" value="Lactamase_B"/>
    <property type="match status" value="1"/>
</dbReference>
<dbReference type="CDD" id="cd16295">
    <property type="entry name" value="TTHA0252-CPSF-like_MBL-fold"/>
    <property type="match status" value="1"/>
</dbReference>
<keyword evidence="5" id="KW-1185">Reference proteome</keyword>
<dbReference type="AlphaFoldDB" id="A0A2K9LL19"/>
<reference evidence="5" key="1">
    <citation type="submission" date="2017-08" db="EMBL/GenBank/DDBJ databases">
        <title>Direct submision.</title>
        <authorList>
            <person name="Kim S.-J."/>
            <person name="Rhee S.-K."/>
        </authorList>
    </citation>
    <scope>NUCLEOTIDE SEQUENCE [LARGE SCALE GENOMIC DNA]</scope>
    <source>
        <strain evidence="5">GI5</strain>
    </source>
</reference>